<accession>A0AA36JMA5</accession>
<gene>
    <name evidence="4" type="ORF">EVOR1521_LOCUS29703</name>
</gene>
<feature type="region of interest" description="Disordered" evidence="2">
    <location>
        <begin position="101"/>
        <end position="149"/>
    </location>
</feature>
<keyword evidence="5" id="KW-1185">Reference proteome</keyword>
<name>A0AA36JMA5_9DINO</name>
<dbReference type="Proteomes" id="UP001178507">
    <property type="component" value="Unassembled WGS sequence"/>
</dbReference>
<dbReference type="GO" id="GO:0005886">
    <property type="term" value="C:plasma membrane"/>
    <property type="evidence" value="ECO:0007669"/>
    <property type="project" value="TreeGrafter"/>
</dbReference>
<dbReference type="Pfam" id="PF12763">
    <property type="entry name" value="EH"/>
    <property type="match status" value="1"/>
</dbReference>
<dbReference type="Gene3D" id="1.10.238.10">
    <property type="entry name" value="EF-hand"/>
    <property type="match status" value="1"/>
</dbReference>
<evidence type="ECO:0000256" key="2">
    <source>
        <dbReference type="SAM" id="MobiDB-lite"/>
    </source>
</evidence>
<dbReference type="EMBL" id="CAUJNA010003708">
    <property type="protein sequence ID" value="CAJ1408207.1"/>
    <property type="molecule type" value="Genomic_DNA"/>
</dbReference>
<organism evidence="4 5">
    <name type="scientific">Effrenium voratum</name>
    <dbReference type="NCBI Taxonomy" id="2562239"/>
    <lineage>
        <taxon>Eukaryota</taxon>
        <taxon>Sar</taxon>
        <taxon>Alveolata</taxon>
        <taxon>Dinophyceae</taxon>
        <taxon>Suessiales</taxon>
        <taxon>Symbiodiniaceae</taxon>
        <taxon>Effrenium</taxon>
    </lineage>
</organism>
<reference evidence="4" key="1">
    <citation type="submission" date="2023-08" db="EMBL/GenBank/DDBJ databases">
        <authorList>
            <person name="Chen Y."/>
            <person name="Shah S."/>
            <person name="Dougan E. K."/>
            <person name="Thang M."/>
            <person name="Chan C."/>
        </authorList>
    </citation>
    <scope>NUCLEOTIDE SEQUENCE</scope>
</reference>
<dbReference type="SUPFAM" id="SSF47473">
    <property type="entry name" value="EF-hand"/>
    <property type="match status" value="1"/>
</dbReference>
<dbReference type="GO" id="GO:0006897">
    <property type="term" value="P:endocytosis"/>
    <property type="evidence" value="ECO:0007669"/>
    <property type="project" value="TreeGrafter"/>
</dbReference>
<evidence type="ECO:0000313" key="4">
    <source>
        <dbReference type="EMBL" id="CAJ1408207.1"/>
    </source>
</evidence>
<dbReference type="PROSITE" id="PS50031">
    <property type="entry name" value="EH"/>
    <property type="match status" value="1"/>
</dbReference>
<evidence type="ECO:0000256" key="1">
    <source>
        <dbReference type="SAM" id="Coils"/>
    </source>
</evidence>
<feature type="coiled-coil region" evidence="1">
    <location>
        <begin position="261"/>
        <end position="295"/>
    </location>
</feature>
<proteinExistence type="predicted"/>
<evidence type="ECO:0000259" key="3">
    <source>
        <dbReference type="PROSITE" id="PS50031"/>
    </source>
</evidence>
<dbReference type="InterPro" id="IPR011992">
    <property type="entry name" value="EF-hand-dom_pair"/>
</dbReference>
<feature type="domain" description="EH" evidence="3">
    <location>
        <begin position="19"/>
        <end position="97"/>
    </location>
</feature>
<dbReference type="GO" id="GO:0016197">
    <property type="term" value="P:endosomal transport"/>
    <property type="evidence" value="ECO:0007669"/>
    <property type="project" value="TreeGrafter"/>
</dbReference>
<dbReference type="InterPro" id="IPR000261">
    <property type="entry name" value="EH_dom"/>
</dbReference>
<dbReference type="GO" id="GO:0005737">
    <property type="term" value="C:cytoplasm"/>
    <property type="evidence" value="ECO:0007669"/>
    <property type="project" value="TreeGrafter"/>
</dbReference>
<keyword evidence="1" id="KW-0175">Coiled coil</keyword>
<evidence type="ECO:0000313" key="5">
    <source>
        <dbReference type="Proteomes" id="UP001178507"/>
    </source>
</evidence>
<dbReference type="AlphaFoldDB" id="A0AA36JMA5"/>
<dbReference type="SMART" id="SM00027">
    <property type="entry name" value="EH"/>
    <property type="match status" value="1"/>
</dbReference>
<feature type="coiled-coil region" evidence="1">
    <location>
        <begin position="164"/>
        <end position="215"/>
    </location>
</feature>
<protein>
    <recommendedName>
        <fullName evidence="3">EH domain-containing protein</fullName>
    </recommendedName>
</protein>
<comment type="caution">
    <text evidence="4">The sequence shown here is derived from an EMBL/GenBank/DDBJ whole genome shotgun (WGS) entry which is preliminary data.</text>
</comment>
<dbReference type="PANTHER" id="PTHR11216">
    <property type="entry name" value="EH DOMAIN"/>
    <property type="match status" value="1"/>
</dbReference>
<sequence>MAGALPSFANYTEEELGCYRRLFASGEHGALDSEAVRLLQRSGLSHETLRDLWATADPEKSGQLDWRRFCAAMRLVAHAQQGHLEPGLLWRPPASLPRFQSEGQAVRSLDLSQEDKASPSSPGSPRFGLERAPAQRARASPERPPPPAVARQLSAMSVSDRALMQRLLQEAGGLEAKVQQARQEQKLVRAQADEARKVELHMSELQSQLERHLRENRAHLAVLAEERRRLTEIICGSVNQEQAAAKRRFLEQALEDEMRCLEETRDSNAVLEESCRGLQEELRSIQQERLTTRQEAEHELRLEGQVPTWDGSNRLTRVGV</sequence>